<gene>
    <name evidence="2" type="ORF">POM88_037164</name>
</gene>
<sequence length="152" mass="17138">MVRQNGCLNFVLKCELVVHTVSYQKGTALFQSLVNSSTQKESDAQLEIAKLKSELHREKSKTDVAESTEERTKREKLTLELANQNLALKVEEATCELQILKDIAYKGTEEKQNSDVIETDDATTEEQKDACITISVREFESLVPDKTSQTKI</sequence>
<dbReference type="AlphaFoldDB" id="A0AAD8MFL6"/>
<accession>A0AAD8MFL6</accession>
<feature type="coiled-coil region" evidence="1">
    <location>
        <begin position="41"/>
        <end position="103"/>
    </location>
</feature>
<evidence type="ECO:0000313" key="2">
    <source>
        <dbReference type="EMBL" id="KAK1371072.1"/>
    </source>
</evidence>
<evidence type="ECO:0000313" key="3">
    <source>
        <dbReference type="Proteomes" id="UP001237642"/>
    </source>
</evidence>
<keyword evidence="1" id="KW-0175">Coiled coil</keyword>
<reference evidence="2" key="2">
    <citation type="submission" date="2023-05" db="EMBL/GenBank/DDBJ databases">
        <authorList>
            <person name="Schelkunov M.I."/>
        </authorList>
    </citation>
    <scope>NUCLEOTIDE SEQUENCE</scope>
    <source>
        <strain evidence="2">Hsosn_3</strain>
        <tissue evidence="2">Leaf</tissue>
    </source>
</reference>
<dbReference type="EMBL" id="JAUIZM010000008">
    <property type="protein sequence ID" value="KAK1371072.1"/>
    <property type="molecule type" value="Genomic_DNA"/>
</dbReference>
<reference evidence="2" key="1">
    <citation type="submission" date="2023-02" db="EMBL/GenBank/DDBJ databases">
        <title>Genome of toxic invasive species Heracleum sosnowskyi carries increased number of genes despite the absence of recent whole-genome duplications.</title>
        <authorList>
            <person name="Schelkunov M."/>
            <person name="Shtratnikova V."/>
            <person name="Makarenko M."/>
            <person name="Klepikova A."/>
            <person name="Omelchenko D."/>
            <person name="Novikova G."/>
            <person name="Obukhova E."/>
            <person name="Bogdanov V."/>
            <person name="Penin A."/>
            <person name="Logacheva M."/>
        </authorList>
    </citation>
    <scope>NUCLEOTIDE SEQUENCE</scope>
    <source>
        <strain evidence="2">Hsosn_3</strain>
        <tissue evidence="2">Leaf</tissue>
    </source>
</reference>
<proteinExistence type="predicted"/>
<keyword evidence="3" id="KW-1185">Reference proteome</keyword>
<protein>
    <submittedName>
        <fullName evidence="2">Uncharacterized protein</fullName>
    </submittedName>
</protein>
<comment type="caution">
    <text evidence="2">The sequence shown here is derived from an EMBL/GenBank/DDBJ whole genome shotgun (WGS) entry which is preliminary data.</text>
</comment>
<evidence type="ECO:0000256" key="1">
    <source>
        <dbReference type="SAM" id="Coils"/>
    </source>
</evidence>
<organism evidence="2 3">
    <name type="scientific">Heracleum sosnowskyi</name>
    <dbReference type="NCBI Taxonomy" id="360622"/>
    <lineage>
        <taxon>Eukaryota</taxon>
        <taxon>Viridiplantae</taxon>
        <taxon>Streptophyta</taxon>
        <taxon>Embryophyta</taxon>
        <taxon>Tracheophyta</taxon>
        <taxon>Spermatophyta</taxon>
        <taxon>Magnoliopsida</taxon>
        <taxon>eudicotyledons</taxon>
        <taxon>Gunneridae</taxon>
        <taxon>Pentapetalae</taxon>
        <taxon>asterids</taxon>
        <taxon>campanulids</taxon>
        <taxon>Apiales</taxon>
        <taxon>Apiaceae</taxon>
        <taxon>Apioideae</taxon>
        <taxon>apioid superclade</taxon>
        <taxon>Tordylieae</taxon>
        <taxon>Tordyliinae</taxon>
        <taxon>Heracleum</taxon>
    </lineage>
</organism>
<dbReference type="Proteomes" id="UP001237642">
    <property type="component" value="Unassembled WGS sequence"/>
</dbReference>
<name>A0AAD8MFL6_9APIA</name>